<accession>A0A2H3DQK3</accession>
<feature type="compositionally biased region" description="Polar residues" evidence="1">
    <location>
        <begin position="198"/>
        <end position="213"/>
    </location>
</feature>
<name>A0A2H3DQK3_ARMGA</name>
<dbReference type="InParanoid" id="A0A2H3DQK3"/>
<dbReference type="OrthoDB" id="3009350at2759"/>
<dbReference type="OMA" id="VCHRLIE"/>
<keyword evidence="2" id="KW-1133">Transmembrane helix</keyword>
<evidence type="ECO:0000256" key="1">
    <source>
        <dbReference type="SAM" id="MobiDB-lite"/>
    </source>
</evidence>
<gene>
    <name evidence="3" type="ORF">ARMGADRAFT_1111900</name>
</gene>
<protein>
    <submittedName>
        <fullName evidence="3">Uncharacterized protein</fullName>
    </submittedName>
</protein>
<feature type="region of interest" description="Disordered" evidence="1">
    <location>
        <begin position="1"/>
        <end position="20"/>
    </location>
</feature>
<feature type="compositionally biased region" description="Acidic residues" evidence="1">
    <location>
        <begin position="239"/>
        <end position="251"/>
    </location>
</feature>
<evidence type="ECO:0000256" key="2">
    <source>
        <dbReference type="SAM" id="Phobius"/>
    </source>
</evidence>
<reference evidence="4" key="1">
    <citation type="journal article" date="2017" name="Nat. Ecol. Evol.">
        <title>Genome expansion and lineage-specific genetic innovations in the forest pathogenic fungi Armillaria.</title>
        <authorList>
            <person name="Sipos G."/>
            <person name="Prasanna A.N."/>
            <person name="Walter M.C."/>
            <person name="O'Connor E."/>
            <person name="Balint B."/>
            <person name="Krizsan K."/>
            <person name="Kiss B."/>
            <person name="Hess J."/>
            <person name="Varga T."/>
            <person name="Slot J."/>
            <person name="Riley R."/>
            <person name="Boka B."/>
            <person name="Rigling D."/>
            <person name="Barry K."/>
            <person name="Lee J."/>
            <person name="Mihaltcheva S."/>
            <person name="LaButti K."/>
            <person name="Lipzen A."/>
            <person name="Waldron R."/>
            <person name="Moloney N.M."/>
            <person name="Sperisen C."/>
            <person name="Kredics L."/>
            <person name="Vagvoelgyi C."/>
            <person name="Patrignani A."/>
            <person name="Fitzpatrick D."/>
            <person name="Nagy I."/>
            <person name="Doyle S."/>
            <person name="Anderson J.B."/>
            <person name="Grigoriev I.V."/>
            <person name="Gueldener U."/>
            <person name="Muensterkoetter M."/>
            <person name="Nagy L.G."/>
        </authorList>
    </citation>
    <scope>NUCLEOTIDE SEQUENCE [LARGE SCALE GENOMIC DNA]</scope>
    <source>
        <strain evidence="4">Ar21-2</strain>
    </source>
</reference>
<feature type="compositionally biased region" description="Low complexity" evidence="1">
    <location>
        <begin position="214"/>
        <end position="230"/>
    </location>
</feature>
<keyword evidence="2" id="KW-0472">Membrane</keyword>
<dbReference type="EMBL" id="KZ293665">
    <property type="protein sequence ID" value="PBK90543.1"/>
    <property type="molecule type" value="Genomic_DNA"/>
</dbReference>
<dbReference type="AlphaFoldDB" id="A0A2H3DQK3"/>
<evidence type="ECO:0000313" key="3">
    <source>
        <dbReference type="EMBL" id="PBK90543.1"/>
    </source>
</evidence>
<keyword evidence="2" id="KW-0812">Transmembrane</keyword>
<keyword evidence="4" id="KW-1185">Reference proteome</keyword>
<sequence>MSRGMGLFMDGTKEGRDRDGIHSSRFFSSSHHDDGAHCQYFLPCQECPQQALPTRPVAAADGNGYSWSEDLVYNDERIFSRGPSDIKDLEDIGVNWAVLYSSSILATLLWCTIFMVYRILRVGGIAAGMRVCHRLIEMLVESASLYSAVIVTLPVSKVRSDAAEIYIKELAIATRGIVPTILVGRIAAGHARPDDSWSENTTTSSLQFRSSLTSQSDSVDMSRSSESDLSPRITLDLENGLEDSAESASED</sequence>
<proteinExistence type="predicted"/>
<dbReference type="Proteomes" id="UP000217790">
    <property type="component" value="Unassembled WGS sequence"/>
</dbReference>
<evidence type="ECO:0000313" key="4">
    <source>
        <dbReference type="Proteomes" id="UP000217790"/>
    </source>
</evidence>
<feature type="compositionally biased region" description="Basic and acidic residues" evidence="1">
    <location>
        <begin position="11"/>
        <end position="20"/>
    </location>
</feature>
<feature type="region of interest" description="Disordered" evidence="1">
    <location>
        <begin position="191"/>
        <end position="251"/>
    </location>
</feature>
<feature type="transmembrane region" description="Helical" evidence="2">
    <location>
        <begin position="97"/>
        <end position="120"/>
    </location>
</feature>
<organism evidence="3 4">
    <name type="scientific">Armillaria gallica</name>
    <name type="common">Bulbous honey fungus</name>
    <name type="synonym">Armillaria bulbosa</name>
    <dbReference type="NCBI Taxonomy" id="47427"/>
    <lineage>
        <taxon>Eukaryota</taxon>
        <taxon>Fungi</taxon>
        <taxon>Dikarya</taxon>
        <taxon>Basidiomycota</taxon>
        <taxon>Agaricomycotina</taxon>
        <taxon>Agaricomycetes</taxon>
        <taxon>Agaricomycetidae</taxon>
        <taxon>Agaricales</taxon>
        <taxon>Marasmiineae</taxon>
        <taxon>Physalacriaceae</taxon>
        <taxon>Armillaria</taxon>
    </lineage>
</organism>